<evidence type="ECO:0000313" key="7">
    <source>
        <dbReference type="Proteomes" id="UP001501490"/>
    </source>
</evidence>
<dbReference type="SMART" id="SM00345">
    <property type="entry name" value="HTH_GNTR"/>
    <property type="match status" value="1"/>
</dbReference>
<dbReference type="InterPro" id="IPR028082">
    <property type="entry name" value="Peripla_BP_I"/>
</dbReference>
<dbReference type="EMBL" id="BAABAB010000040">
    <property type="protein sequence ID" value="GAA3636151.1"/>
    <property type="molecule type" value="Genomic_DNA"/>
</dbReference>
<dbReference type="SUPFAM" id="SSF53822">
    <property type="entry name" value="Periplasmic binding protein-like I"/>
    <property type="match status" value="1"/>
</dbReference>
<keyword evidence="1" id="KW-0678">Repressor</keyword>
<dbReference type="InterPro" id="IPR000524">
    <property type="entry name" value="Tscrpt_reg_HTH_GntR"/>
</dbReference>
<dbReference type="PROSITE" id="PS50949">
    <property type="entry name" value="HTH_GNTR"/>
    <property type="match status" value="1"/>
</dbReference>
<keyword evidence="3" id="KW-0238">DNA-binding</keyword>
<dbReference type="Gene3D" id="3.40.50.2300">
    <property type="match status" value="2"/>
</dbReference>
<evidence type="ECO:0000256" key="3">
    <source>
        <dbReference type="ARBA" id="ARBA00023125"/>
    </source>
</evidence>
<proteinExistence type="predicted"/>
<dbReference type="SUPFAM" id="SSF46785">
    <property type="entry name" value="Winged helix' DNA-binding domain"/>
    <property type="match status" value="1"/>
</dbReference>
<dbReference type="Proteomes" id="UP001501490">
    <property type="component" value="Unassembled WGS sequence"/>
</dbReference>
<dbReference type="Pfam" id="PF00392">
    <property type="entry name" value="GntR"/>
    <property type="match status" value="1"/>
</dbReference>
<feature type="domain" description="HTH gntR-type" evidence="5">
    <location>
        <begin position="3"/>
        <end position="71"/>
    </location>
</feature>
<dbReference type="RefSeq" id="WP_344808534.1">
    <property type="nucleotide sequence ID" value="NZ_BAABAB010000040.1"/>
</dbReference>
<dbReference type="PANTHER" id="PTHR30146">
    <property type="entry name" value="LACI-RELATED TRANSCRIPTIONAL REPRESSOR"/>
    <property type="match status" value="1"/>
</dbReference>
<gene>
    <name evidence="6" type="ORF">GCM10022236_43460</name>
</gene>
<comment type="caution">
    <text evidence="6">The sequence shown here is derived from an EMBL/GenBank/DDBJ whole genome shotgun (WGS) entry which is preliminary data.</text>
</comment>
<keyword evidence="7" id="KW-1185">Reference proteome</keyword>
<protein>
    <submittedName>
        <fullName evidence="6">GntR family transcriptional regulator</fullName>
    </submittedName>
</protein>
<name>A0ABP7AME3_9ACTN</name>
<accession>A0ABP7AME3</accession>
<keyword evidence="2" id="KW-0805">Transcription regulation</keyword>
<evidence type="ECO:0000256" key="4">
    <source>
        <dbReference type="ARBA" id="ARBA00023163"/>
    </source>
</evidence>
<dbReference type="InterPro" id="IPR046335">
    <property type="entry name" value="LacI/GalR-like_sensor"/>
</dbReference>
<evidence type="ECO:0000256" key="1">
    <source>
        <dbReference type="ARBA" id="ARBA00022491"/>
    </source>
</evidence>
<evidence type="ECO:0000259" key="5">
    <source>
        <dbReference type="PROSITE" id="PS50949"/>
    </source>
</evidence>
<sequence length="366" mass="39776">MSGALYQQVFEALRDDIQTGRFAVGERLPSDAALGERFGVSAITLKRALELLKNDGYISRRARVGTFVISDVATSSASGYTLSHPLVGLVVTNFDDTFGVKVLAGVLDQANTSINLIIKRSLGDESAEDQLIRALFDSGVRALILQPSSSVYVPAAVLELITQNFPMVILDRVFEGVPISTVCSDNVTGGQLATEHLMSLGHEHIGLVTSSSTVTTLEDRRTGFVKAFATMHVPQSDGMVFTGTRSTTPGSSATPQQDIEQLSSYLVSHPQLTAAVATEYNIALMLREAAHRVGRSVPDDLSIVCFDHPDDFYDTSQFRFTHIRQDQERMGREAVDLANQLMRQPNEVHKVGLPVELIIGASTRPI</sequence>
<evidence type="ECO:0000313" key="6">
    <source>
        <dbReference type="EMBL" id="GAA3636151.1"/>
    </source>
</evidence>
<dbReference type="InterPro" id="IPR036390">
    <property type="entry name" value="WH_DNA-bd_sf"/>
</dbReference>
<evidence type="ECO:0000256" key="2">
    <source>
        <dbReference type="ARBA" id="ARBA00023015"/>
    </source>
</evidence>
<dbReference type="PANTHER" id="PTHR30146:SF95">
    <property type="entry name" value="RIBOSE OPERON REPRESSOR"/>
    <property type="match status" value="1"/>
</dbReference>
<organism evidence="6 7">
    <name type="scientific">Microlunatus ginsengisoli</name>
    <dbReference type="NCBI Taxonomy" id="363863"/>
    <lineage>
        <taxon>Bacteria</taxon>
        <taxon>Bacillati</taxon>
        <taxon>Actinomycetota</taxon>
        <taxon>Actinomycetes</taxon>
        <taxon>Propionibacteriales</taxon>
        <taxon>Propionibacteriaceae</taxon>
        <taxon>Microlunatus</taxon>
    </lineage>
</organism>
<dbReference type="PRINTS" id="PR00035">
    <property type="entry name" value="HTHGNTR"/>
</dbReference>
<dbReference type="Pfam" id="PF13377">
    <property type="entry name" value="Peripla_BP_3"/>
    <property type="match status" value="1"/>
</dbReference>
<dbReference type="CDD" id="cd06267">
    <property type="entry name" value="PBP1_LacI_sugar_binding-like"/>
    <property type="match status" value="1"/>
</dbReference>
<dbReference type="Gene3D" id="1.10.10.10">
    <property type="entry name" value="Winged helix-like DNA-binding domain superfamily/Winged helix DNA-binding domain"/>
    <property type="match status" value="1"/>
</dbReference>
<reference evidence="7" key="1">
    <citation type="journal article" date="2019" name="Int. J. Syst. Evol. Microbiol.">
        <title>The Global Catalogue of Microorganisms (GCM) 10K type strain sequencing project: providing services to taxonomists for standard genome sequencing and annotation.</title>
        <authorList>
            <consortium name="The Broad Institute Genomics Platform"/>
            <consortium name="The Broad Institute Genome Sequencing Center for Infectious Disease"/>
            <person name="Wu L."/>
            <person name="Ma J."/>
        </authorList>
    </citation>
    <scope>NUCLEOTIDE SEQUENCE [LARGE SCALE GENOMIC DNA]</scope>
    <source>
        <strain evidence="7">JCM 16929</strain>
    </source>
</reference>
<keyword evidence="4" id="KW-0804">Transcription</keyword>
<dbReference type="CDD" id="cd07377">
    <property type="entry name" value="WHTH_GntR"/>
    <property type="match status" value="1"/>
</dbReference>
<dbReference type="InterPro" id="IPR036388">
    <property type="entry name" value="WH-like_DNA-bd_sf"/>
</dbReference>